<comment type="caution">
    <text evidence="10">The sequence shown here is derived from an EMBL/GenBank/DDBJ whole genome shotgun (WGS) entry which is preliminary data.</text>
</comment>
<keyword evidence="6 8" id="KW-0472">Membrane</keyword>
<dbReference type="SMART" id="SM00248">
    <property type="entry name" value="ANK"/>
    <property type="match status" value="6"/>
</dbReference>
<dbReference type="Proteomes" id="UP000796880">
    <property type="component" value="Unassembled WGS sequence"/>
</dbReference>
<evidence type="ECO:0000256" key="7">
    <source>
        <dbReference type="PROSITE-ProRule" id="PRU00023"/>
    </source>
</evidence>
<evidence type="ECO:0000256" key="1">
    <source>
        <dbReference type="ARBA" id="ARBA00004141"/>
    </source>
</evidence>
<evidence type="ECO:0000256" key="2">
    <source>
        <dbReference type="ARBA" id="ARBA00022692"/>
    </source>
</evidence>
<evidence type="ECO:0000256" key="5">
    <source>
        <dbReference type="ARBA" id="ARBA00023043"/>
    </source>
</evidence>
<dbReference type="Pfam" id="PF13962">
    <property type="entry name" value="PGG"/>
    <property type="match status" value="1"/>
</dbReference>
<keyword evidence="2 8" id="KW-0812">Transmembrane</keyword>
<dbReference type="InterPro" id="IPR026961">
    <property type="entry name" value="PGG_dom"/>
</dbReference>
<sequence length="484" mass="54493">MDPIIIRCDEEDTMRRLYEASMEGSVDTLNSLIEKDPLILSKISLGPFGETPLHVSASFGHVNFTMKLLSIKPQGPKLAVEVDRLKRSPLLLASAEGHTDIVQALIQVNDTMCLATDQDGRIPLHYAAMRGRVEVIKLLIGSQRESIWKKLIGGETVLHLCVLYNQLEALKVLVESADYENNEFLNSEDQNGNTILHLAVMLKQVETTKYLLSLPEVITGAHTSNQSGLKAFDLVEHLPKDLKSLEIQNAFQDAGFHREKQQYNHLQRPAASSSKAATTSMWRKFGRFLQKYDGDWIKDKTGALMIVATMIATMTFQTAVNPPGGVWQESRNNTIDCTPQNDCIAGTAVLAHIWEYDYLRFLVFDSMAFISLVVVIFLLISGFPVRYTPCMWLLNLFTFSALTFSALTFREGMYLVSPSTIHGVAYLIYIILYYIWVFLLGVMILVQTIRILILVVRKLLKTFGYKWMTQLCSGNHSCNSTAHV</sequence>
<evidence type="ECO:0000313" key="10">
    <source>
        <dbReference type="EMBL" id="KAF3434097.1"/>
    </source>
</evidence>
<dbReference type="GO" id="GO:0005886">
    <property type="term" value="C:plasma membrane"/>
    <property type="evidence" value="ECO:0007669"/>
    <property type="project" value="TreeGrafter"/>
</dbReference>
<feature type="transmembrane region" description="Helical" evidence="8">
    <location>
        <begin position="430"/>
        <end position="456"/>
    </location>
</feature>
<dbReference type="PROSITE" id="PS50088">
    <property type="entry name" value="ANK_REPEAT"/>
    <property type="match status" value="1"/>
</dbReference>
<feature type="transmembrane region" description="Helical" evidence="8">
    <location>
        <begin position="358"/>
        <end position="380"/>
    </location>
</feature>
<keyword evidence="11" id="KW-1185">Reference proteome</keyword>
<reference evidence="10" key="1">
    <citation type="submission" date="2020-03" db="EMBL/GenBank/DDBJ databases">
        <title>A high-quality chromosome-level genome assembly of a woody plant with both climbing and erect habits, Rhamnella rubrinervis.</title>
        <authorList>
            <person name="Lu Z."/>
            <person name="Yang Y."/>
            <person name="Zhu X."/>
            <person name="Sun Y."/>
        </authorList>
    </citation>
    <scope>NUCLEOTIDE SEQUENCE</scope>
    <source>
        <strain evidence="10">BYM</strain>
        <tissue evidence="10">Leaf</tissue>
    </source>
</reference>
<evidence type="ECO:0000256" key="8">
    <source>
        <dbReference type="SAM" id="Phobius"/>
    </source>
</evidence>
<dbReference type="SUPFAM" id="SSF48403">
    <property type="entry name" value="Ankyrin repeat"/>
    <property type="match status" value="1"/>
</dbReference>
<organism evidence="10 11">
    <name type="scientific">Rhamnella rubrinervis</name>
    <dbReference type="NCBI Taxonomy" id="2594499"/>
    <lineage>
        <taxon>Eukaryota</taxon>
        <taxon>Viridiplantae</taxon>
        <taxon>Streptophyta</taxon>
        <taxon>Embryophyta</taxon>
        <taxon>Tracheophyta</taxon>
        <taxon>Spermatophyta</taxon>
        <taxon>Magnoliopsida</taxon>
        <taxon>eudicotyledons</taxon>
        <taxon>Gunneridae</taxon>
        <taxon>Pentapetalae</taxon>
        <taxon>rosids</taxon>
        <taxon>fabids</taxon>
        <taxon>Rosales</taxon>
        <taxon>Rhamnaceae</taxon>
        <taxon>rhamnoid group</taxon>
        <taxon>Rhamneae</taxon>
        <taxon>Rhamnella</taxon>
    </lineage>
</organism>
<keyword evidence="3" id="KW-0677">Repeat</keyword>
<evidence type="ECO:0000256" key="3">
    <source>
        <dbReference type="ARBA" id="ARBA00022737"/>
    </source>
</evidence>
<name>A0A8K0GLY5_9ROSA</name>
<feature type="transmembrane region" description="Helical" evidence="8">
    <location>
        <begin position="392"/>
        <end position="410"/>
    </location>
</feature>
<keyword evidence="4 8" id="KW-1133">Transmembrane helix</keyword>
<dbReference type="Pfam" id="PF12796">
    <property type="entry name" value="Ank_2"/>
    <property type="match status" value="2"/>
</dbReference>
<keyword evidence="5 7" id="KW-0040">ANK repeat</keyword>
<dbReference type="AlphaFoldDB" id="A0A8K0GLY5"/>
<accession>A0A8K0GLY5</accession>
<evidence type="ECO:0000259" key="9">
    <source>
        <dbReference type="Pfam" id="PF13962"/>
    </source>
</evidence>
<dbReference type="PANTHER" id="PTHR24186">
    <property type="entry name" value="PROTEIN PHOSPHATASE 1 REGULATORY SUBUNIT"/>
    <property type="match status" value="1"/>
</dbReference>
<feature type="repeat" description="ANK" evidence="7">
    <location>
        <begin position="119"/>
        <end position="140"/>
    </location>
</feature>
<comment type="subcellular location">
    <subcellularLocation>
        <location evidence="1">Membrane</location>
        <topology evidence="1">Multi-pass membrane protein</topology>
    </subcellularLocation>
</comment>
<dbReference type="PROSITE" id="PS50297">
    <property type="entry name" value="ANK_REP_REGION"/>
    <property type="match status" value="1"/>
</dbReference>
<evidence type="ECO:0000313" key="11">
    <source>
        <dbReference type="Proteomes" id="UP000796880"/>
    </source>
</evidence>
<evidence type="ECO:0000256" key="6">
    <source>
        <dbReference type="ARBA" id="ARBA00023136"/>
    </source>
</evidence>
<dbReference type="PANTHER" id="PTHR24186:SF37">
    <property type="entry name" value="PGG DOMAIN-CONTAINING PROTEIN"/>
    <property type="match status" value="1"/>
</dbReference>
<dbReference type="Gene3D" id="1.25.40.20">
    <property type="entry name" value="Ankyrin repeat-containing domain"/>
    <property type="match status" value="1"/>
</dbReference>
<protein>
    <recommendedName>
        <fullName evidence="9">PGG domain-containing protein</fullName>
    </recommendedName>
</protein>
<dbReference type="EMBL" id="VOIH02000011">
    <property type="protein sequence ID" value="KAF3434097.1"/>
    <property type="molecule type" value="Genomic_DNA"/>
</dbReference>
<evidence type="ECO:0000256" key="4">
    <source>
        <dbReference type="ARBA" id="ARBA00022989"/>
    </source>
</evidence>
<gene>
    <name evidence="10" type="ORF">FNV43_RR25200</name>
</gene>
<dbReference type="OrthoDB" id="1193670at2759"/>
<proteinExistence type="predicted"/>
<dbReference type="InterPro" id="IPR002110">
    <property type="entry name" value="Ankyrin_rpt"/>
</dbReference>
<feature type="domain" description="PGG" evidence="9">
    <location>
        <begin position="295"/>
        <end position="416"/>
    </location>
</feature>
<dbReference type="InterPro" id="IPR036770">
    <property type="entry name" value="Ankyrin_rpt-contain_sf"/>
</dbReference>